<dbReference type="EMBL" id="GBXM01087171">
    <property type="protein sequence ID" value="JAH21406.1"/>
    <property type="molecule type" value="Transcribed_RNA"/>
</dbReference>
<organism evidence="1">
    <name type="scientific">Anguilla anguilla</name>
    <name type="common">European freshwater eel</name>
    <name type="synonym">Muraena anguilla</name>
    <dbReference type="NCBI Taxonomy" id="7936"/>
    <lineage>
        <taxon>Eukaryota</taxon>
        <taxon>Metazoa</taxon>
        <taxon>Chordata</taxon>
        <taxon>Craniata</taxon>
        <taxon>Vertebrata</taxon>
        <taxon>Euteleostomi</taxon>
        <taxon>Actinopterygii</taxon>
        <taxon>Neopterygii</taxon>
        <taxon>Teleostei</taxon>
        <taxon>Anguilliformes</taxon>
        <taxon>Anguillidae</taxon>
        <taxon>Anguilla</taxon>
    </lineage>
</organism>
<protein>
    <submittedName>
        <fullName evidence="1">Uncharacterized protein</fullName>
    </submittedName>
</protein>
<name>A0A0E9QWU0_ANGAN</name>
<reference evidence="1" key="1">
    <citation type="submission" date="2014-11" db="EMBL/GenBank/DDBJ databases">
        <authorList>
            <person name="Amaro Gonzalez C."/>
        </authorList>
    </citation>
    <scope>NUCLEOTIDE SEQUENCE</scope>
</reference>
<reference evidence="1" key="2">
    <citation type="journal article" date="2015" name="Fish Shellfish Immunol.">
        <title>Early steps in the European eel (Anguilla anguilla)-Vibrio vulnificus interaction in the gills: Role of the RtxA13 toxin.</title>
        <authorList>
            <person name="Callol A."/>
            <person name="Pajuelo D."/>
            <person name="Ebbesson L."/>
            <person name="Teles M."/>
            <person name="MacKenzie S."/>
            <person name="Amaro C."/>
        </authorList>
    </citation>
    <scope>NUCLEOTIDE SEQUENCE</scope>
</reference>
<accession>A0A0E9QWU0</accession>
<sequence>MSSQVYETLSSLTLSCYSKLHGNRLPSST</sequence>
<dbReference type="AlphaFoldDB" id="A0A0E9QWU0"/>
<proteinExistence type="predicted"/>
<evidence type="ECO:0000313" key="1">
    <source>
        <dbReference type="EMBL" id="JAH21406.1"/>
    </source>
</evidence>